<evidence type="ECO:0000313" key="2">
    <source>
        <dbReference type="Proteomes" id="UP000469724"/>
    </source>
</evidence>
<comment type="caution">
    <text evidence="1">The sequence shown here is derived from an EMBL/GenBank/DDBJ whole genome shotgun (WGS) entry which is preliminary data.</text>
</comment>
<name>A0A7K3NG76_9BACT</name>
<dbReference type="EMBL" id="JAAGRQ010000001">
    <property type="protein sequence ID" value="NDY55178.1"/>
    <property type="molecule type" value="Genomic_DNA"/>
</dbReference>
<proteinExistence type="predicted"/>
<protein>
    <submittedName>
        <fullName evidence="1">Uncharacterized protein</fullName>
    </submittedName>
</protein>
<reference evidence="1 2" key="1">
    <citation type="submission" date="2020-02" db="EMBL/GenBank/DDBJ databases">
        <title>Comparative genomics of sulfur disproportionating microorganisms.</title>
        <authorList>
            <person name="Ward L.M."/>
            <person name="Bertran E."/>
            <person name="Johnston D.T."/>
        </authorList>
    </citation>
    <scope>NUCLEOTIDE SEQUENCE [LARGE SCALE GENOMIC DNA]</scope>
    <source>
        <strain evidence="1 2">DSM 3696</strain>
    </source>
</reference>
<accession>A0A7K3NG76</accession>
<sequence length="215" mass="23624">MPLVVKTDGDIEQVIVTALHKNFVSKIFRHCWGKNNTPYFAGNCFKGVVYFDERMAAAFARETGEEWKGWLALPKHMHQIAAVFESGLELTASCQGRVTTLGTSGLATRVTSPTLASVAGKIGEGQVTALLGSVDKGSMVFTLADFEGEFEPDKLSAEITRFDDFFFEDALLTGLFYDGREMSMEMGESRGMSMIDPILLDANGQRLDMYDFTAG</sequence>
<evidence type="ECO:0000313" key="1">
    <source>
        <dbReference type="EMBL" id="NDY55178.1"/>
    </source>
</evidence>
<keyword evidence="2" id="KW-1185">Reference proteome</keyword>
<dbReference type="AlphaFoldDB" id="A0A7K3NG76"/>
<organism evidence="1 2">
    <name type="scientific">Desulfolutivibrio sulfodismutans</name>
    <dbReference type="NCBI Taxonomy" id="63561"/>
    <lineage>
        <taxon>Bacteria</taxon>
        <taxon>Pseudomonadati</taxon>
        <taxon>Thermodesulfobacteriota</taxon>
        <taxon>Desulfovibrionia</taxon>
        <taxon>Desulfovibrionales</taxon>
        <taxon>Desulfovibrionaceae</taxon>
        <taxon>Desulfolutivibrio</taxon>
    </lineage>
</organism>
<gene>
    <name evidence="1" type="ORF">G3N56_00260</name>
</gene>
<dbReference type="Proteomes" id="UP000469724">
    <property type="component" value="Unassembled WGS sequence"/>
</dbReference>
<dbReference type="RefSeq" id="WP_163300233.1">
    <property type="nucleotide sequence ID" value="NZ_JAAGRQ010000001.1"/>
</dbReference>